<dbReference type="InterPro" id="IPR007541">
    <property type="entry name" value="Uncharacterised_BSP"/>
</dbReference>
<evidence type="ECO:0000256" key="1">
    <source>
        <dbReference type="SAM" id="SignalP"/>
    </source>
</evidence>
<feature type="chain" id="PRO_5042836032" evidence="1">
    <location>
        <begin position="21"/>
        <end position="85"/>
    </location>
</feature>
<accession>A0AAN7PV34</accession>
<dbReference type="Pfam" id="PF04450">
    <property type="entry name" value="BSP"/>
    <property type="match status" value="1"/>
</dbReference>
<name>A0AAN7PV34_9MYRT</name>
<dbReference type="AlphaFoldDB" id="A0AAN7PV34"/>
<sequence length="85" mass="9369">MAARILLVSLLIVALSAVDAGAVRYTVRNAAPNTPGGRRFNRDLGVPYTERIMASSTDFIWKIFNQDSHPKEKKNVQLAVCSHIS</sequence>
<evidence type="ECO:0000313" key="2">
    <source>
        <dbReference type="EMBL" id="KAK4752150.1"/>
    </source>
</evidence>
<dbReference type="PANTHER" id="PTHR33321:SF12">
    <property type="entry name" value="PLANT BASIC SECRETORY PROTEIN (BSP) FAMILY PROTEIN"/>
    <property type="match status" value="1"/>
</dbReference>
<reference evidence="2 3" key="1">
    <citation type="journal article" date="2023" name="Hortic Res">
        <title>Pangenome of water caltrop reveals structural variations and asymmetric subgenome divergence after allopolyploidization.</title>
        <authorList>
            <person name="Zhang X."/>
            <person name="Chen Y."/>
            <person name="Wang L."/>
            <person name="Yuan Y."/>
            <person name="Fang M."/>
            <person name="Shi L."/>
            <person name="Lu R."/>
            <person name="Comes H.P."/>
            <person name="Ma Y."/>
            <person name="Chen Y."/>
            <person name="Huang G."/>
            <person name="Zhou Y."/>
            <person name="Zheng Z."/>
            <person name="Qiu Y."/>
        </authorList>
    </citation>
    <scope>NUCLEOTIDE SEQUENCE [LARGE SCALE GENOMIC DNA]</scope>
    <source>
        <tissue evidence="2">Roots</tissue>
    </source>
</reference>
<dbReference type="EMBL" id="JAXIOK010000016">
    <property type="protein sequence ID" value="KAK4752150.1"/>
    <property type="molecule type" value="Genomic_DNA"/>
</dbReference>
<organism evidence="2 3">
    <name type="scientific">Trapa incisa</name>
    <dbReference type="NCBI Taxonomy" id="236973"/>
    <lineage>
        <taxon>Eukaryota</taxon>
        <taxon>Viridiplantae</taxon>
        <taxon>Streptophyta</taxon>
        <taxon>Embryophyta</taxon>
        <taxon>Tracheophyta</taxon>
        <taxon>Spermatophyta</taxon>
        <taxon>Magnoliopsida</taxon>
        <taxon>eudicotyledons</taxon>
        <taxon>Gunneridae</taxon>
        <taxon>Pentapetalae</taxon>
        <taxon>rosids</taxon>
        <taxon>malvids</taxon>
        <taxon>Myrtales</taxon>
        <taxon>Lythraceae</taxon>
        <taxon>Trapa</taxon>
    </lineage>
</organism>
<dbReference type="Proteomes" id="UP001345219">
    <property type="component" value="Chromosome 16"/>
</dbReference>
<proteinExistence type="predicted"/>
<feature type="signal peptide" evidence="1">
    <location>
        <begin position="1"/>
        <end position="20"/>
    </location>
</feature>
<gene>
    <name evidence="2" type="ORF">SAY87_020948</name>
</gene>
<dbReference type="PANTHER" id="PTHR33321">
    <property type="match status" value="1"/>
</dbReference>
<keyword evidence="3" id="KW-1185">Reference proteome</keyword>
<evidence type="ECO:0000313" key="3">
    <source>
        <dbReference type="Proteomes" id="UP001345219"/>
    </source>
</evidence>
<keyword evidence="1" id="KW-0732">Signal</keyword>
<protein>
    <submittedName>
        <fullName evidence="2">Uncharacterized protein</fullName>
    </submittedName>
</protein>
<comment type="caution">
    <text evidence="2">The sequence shown here is derived from an EMBL/GenBank/DDBJ whole genome shotgun (WGS) entry which is preliminary data.</text>
</comment>